<evidence type="ECO:0000256" key="9">
    <source>
        <dbReference type="SAM" id="Phobius"/>
    </source>
</evidence>
<accession>A0A5E4PVF5</accession>
<feature type="non-terminal residue" evidence="11">
    <location>
        <position position="147"/>
    </location>
</feature>
<protein>
    <recommendedName>
        <fullName evidence="10">G-protein coupled receptors family 1 profile domain-containing protein</fullName>
    </recommendedName>
</protein>
<dbReference type="Pfam" id="PF00001">
    <property type="entry name" value="7tm_1"/>
    <property type="match status" value="1"/>
</dbReference>
<sequence>MTLLAIERYIVICFPLMLSRSPVLKRTVKVIIIAWIVAMLESLLDLWTVGLIKTHKLTICFIIPRPASRVLNGILALLTFVVPLIIMTFVYAMIAFKVNDNEKSKSEKGGQWWSIGLRVTFINTWMSVVLNPILFSLLSTKFRKELK</sequence>
<gene>
    <name evidence="11" type="ORF">LSINAPIS_LOCUS3007</name>
</gene>
<evidence type="ECO:0000256" key="1">
    <source>
        <dbReference type="ARBA" id="ARBA00004141"/>
    </source>
</evidence>
<feature type="domain" description="G-protein coupled receptors family 1 profile" evidence="10">
    <location>
        <begin position="1"/>
        <end position="147"/>
    </location>
</feature>
<evidence type="ECO:0000259" key="10">
    <source>
        <dbReference type="PROSITE" id="PS50262"/>
    </source>
</evidence>
<comment type="similarity">
    <text evidence="2">Belongs to the G-protein coupled receptor 1 family.</text>
</comment>
<proteinExistence type="inferred from homology"/>
<keyword evidence="6 9" id="KW-0472">Membrane</keyword>
<comment type="subcellular location">
    <subcellularLocation>
        <location evidence="1">Membrane</location>
        <topology evidence="1">Multi-pass membrane protein</topology>
    </subcellularLocation>
</comment>
<evidence type="ECO:0000256" key="4">
    <source>
        <dbReference type="ARBA" id="ARBA00022989"/>
    </source>
</evidence>
<reference evidence="11 12" key="1">
    <citation type="submission" date="2017-07" db="EMBL/GenBank/DDBJ databases">
        <authorList>
            <person name="Talla V."/>
            <person name="Backstrom N."/>
        </authorList>
    </citation>
    <scope>NUCLEOTIDE SEQUENCE [LARGE SCALE GENOMIC DNA]</scope>
</reference>
<dbReference type="CDD" id="cd00637">
    <property type="entry name" value="7tm_classA_rhodopsin-like"/>
    <property type="match status" value="1"/>
</dbReference>
<dbReference type="PROSITE" id="PS50262">
    <property type="entry name" value="G_PROTEIN_RECEP_F1_2"/>
    <property type="match status" value="1"/>
</dbReference>
<keyword evidence="5" id="KW-0297">G-protein coupled receptor</keyword>
<dbReference type="GO" id="GO:0004930">
    <property type="term" value="F:G protein-coupled receptor activity"/>
    <property type="evidence" value="ECO:0007669"/>
    <property type="project" value="UniProtKB-KW"/>
</dbReference>
<dbReference type="SUPFAM" id="SSF81321">
    <property type="entry name" value="Family A G protein-coupled receptor-like"/>
    <property type="match status" value="1"/>
</dbReference>
<dbReference type="GO" id="GO:0005886">
    <property type="term" value="C:plasma membrane"/>
    <property type="evidence" value="ECO:0007669"/>
    <property type="project" value="TreeGrafter"/>
</dbReference>
<evidence type="ECO:0000256" key="5">
    <source>
        <dbReference type="ARBA" id="ARBA00023040"/>
    </source>
</evidence>
<keyword evidence="8" id="KW-0807">Transducer</keyword>
<dbReference type="Gene3D" id="1.20.1070.10">
    <property type="entry name" value="Rhodopsin 7-helix transmembrane proteins"/>
    <property type="match status" value="1"/>
</dbReference>
<dbReference type="PRINTS" id="PR00237">
    <property type="entry name" value="GPCRRHODOPSN"/>
</dbReference>
<dbReference type="EMBL" id="FZQP02000670">
    <property type="protein sequence ID" value="VVC90001.1"/>
    <property type="molecule type" value="Genomic_DNA"/>
</dbReference>
<feature type="transmembrane region" description="Helical" evidence="9">
    <location>
        <begin position="115"/>
        <end position="138"/>
    </location>
</feature>
<feature type="transmembrane region" description="Helical" evidence="9">
    <location>
        <begin position="73"/>
        <end position="95"/>
    </location>
</feature>
<keyword evidence="4 9" id="KW-1133">Transmembrane helix</keyword>
<dbReference type="Proteomes" id="UP000324832">
    <property type="component" value="Unassembled WGS sequence"/>
</dbReference>
<evidence type="ECO:0000256" key="2">
    <source>
        <dbReference type="ARBA" id="ARBA00010663"/>
    </source>
</evidence>
<evidence type="ECO:0000256" key="6">
    <source>
        <dbReference type="ARBA" id="ARBA00023136"/>
    </source>
</evidence>
<dbReference type="InterPro" id="IPR017452">
    <property type="entry name" value="GPCR_Rhodpsn_7TM"/>
</dbReference>
<evidence type="ECO:0000313" key="12">
    <source>
        <dbReference type="Proteomes" id="UP000324832"/>
    </source>
</evidence>
<evidence type="ECO:0000256" key="8">
    <source>
        <dbReference type="ARBA" id="ARBA00023224"/>
    </source>
</evidence>
<dbReference type="PANTHER" id="PTHR24243">
    <property type="entry name" value="G-PROTEIN COUPLED RECEPTOR"/>
    <property type="match status" value="1"/>
</dbReference>
<dbReference type="AlphaFoldDB" id="A0A5E4PVF5"/>
<evidence type="ECO:0000256" key="3">
    <source>
        <dbReference type="ARBA" id="ARBA00022692"/>
    </source>
</evidence>
<organism evidence="11 12">
    <name type="scientific">Leptidea sinapis</name>
    <dbReference type="NCBI Taxonomy" id="189913"/>
    <lineage>
        <taxon>Eukaryota</taxon>
        <taxon>Metazoa</taxon>
        <taxon>Ecdysozoa</taxon>
        <taxon>Arthropoda</taxon>
        <taxon>Hexapoda</taxon>
        <taxon>Insecta</taxon>
        <taxon>Pterygota</taxon>
        <taxon>Neoptera</taxon>
        <taxon>Endopterygota</taxon>
        <taxon>Lepidoptera</taxon>
        <taxon>Glossata</taxon>
        <taxon>Ditrysia</taxon>
        <taxon>Papilionoidea</taxon>
        <taxon>Pieridae</taxon>
        <taxon>Dismorphiinae</taxon>
        <taxon>Leptidea</taxon>
    </lineage>
</organism>
<feature type="transmembrane region" description="Helical" evidence="9">
    <location>
        <begin position="30"/>
        <end position="52"/>
    </location>
</feature>
<name>A0A5E4PVF5_9NEOP</name>
<keyword evidence="12" id="KW-1185">Reference proteome</keyword>
<keyword evidence="3 9" id="KW-0812">Transmembrane</keyword>
<dbReference type="InterPro" id="IPR000276">
    <property type="entry name" value="GPCR_Rhodpsn"/>
</dbReference>
<evidence type="ECO:0000256" key="7">
    <source>
        <dbReference type="ARBA" id="ARBA00023170"/>
    </source>
</evidence>
<evidence type="ECO:0000313" key="11">
    <source>
        <dbReference type="EMBL" id="VVC90001.1"/>
    </source>
</evidence>
<dbReference type="PANTHER" id="PTHR24243:SF208">
    <property type="entry name" value="PYROKININ-1 RECEPTOR"/>
    <property type="match status" value="1"/>
</dbReference>
<keyword evidence="7" id="KW-0675">Receptor</keyword>